<comment type="subcellular location">
    <subcellularLocation>
        <location evidence="1">Golgi apparatus</location>
    </subcellularLocation>
</comment>
<dbReference type="Pfam" id="PF12329">
    <property type="entry name" value="TMF_DNA_bd"/>
    <property type="match status" value="1"/>
</dbReference>
<feature type="compositionally biased region" description="Polar residues" evidence="5">
    <location>
        <begin position="164"/>
        <end position="173"/>
    </location>
</feature>
<dbReference type="EMBL" id="GANO01000100">
    <property type="protein sequence ID" value="JAB59771.1"/>
    <property type="molecule type" value="mRNA"/>
</dbReference>
<organism evidence="7">
    <name type="scientific">Corethrella appendiculata</name>
    <dbReference type="NCBI Taxonomy" id="1370023"/>
    <lineage>
        <taxon>Eukaryota</taxon>
        <taxon>Metazoa</taxon>
        <taxon>Ecdysozoa</taxon>
        <taxon>Arthropoda</taxon>
        <taxon>Hexapoda</taxon>
        <taxon>Insecta</taxon>
        <taxon>Pterygota</taxon>
        <taxon>Neoptera</taxon>
        <taxon>Endopterygota</taxon>
        <taxon>Diptera</taxon>
        <taxon>Nematocera</taxon>
        <taxon>Culicoidea</taxon>
        <taxon>Chaoboridae</taxon>
        <taxon>Corethrella</taxon>
    </lineage>
</organism>
<evidence type="ECO:0000256" key="1">
    <source>
        <dbReference type="ARBA" id="ARBA00004555"/>
    </source>
</evidence>
<dbReference type="InterPro" id="IPR022092">
    <property type="entry name" value="TMF_DNA-bd"/>
</dbReference>
<dbReference type="Pfam" id="PF12325">
    <property type="entry name" value="TMF_TATA_bd"/>
    <property type="match status" value="1"/>
</dbReference>
<feature type="compositionally biased region" description="Polar residues" evidence="5">
    <location>
        <begin position="361"/>
        <end position="372"/>
    </location>
</feature>
<dbReference type="GO" id="GO:0005794">
    <property type="term" value="C:Golgi apparatus"/>
    <property type="evidence" value="ECO:0007669"/>
    <property type="project" value="UniProtKB-SubCell"/>
</dbReference>
<feature type="region of interest" description="Disordered" evidence="5">
    <location>
        <begin position="346"/>
        <end position="386"/>
    </location>
</feature>
<sequence>KRKKMSWFSGTSGIANLAKNALKEAQKQIDKALDIKDDESLTDSVLINNENETVNKKSGSKTEPSTPLVEGHLLPQQLQQNKINKSSSKQMDSVWGSFTGSFFEQPVADSLNVTVTKAPTSLKRKSFGDSSSLDTTKSSRQSIVSSNENNSSESLEILSPPTTPGSALTSPSQCLSTSTLLESESVEIITPITSGDDSVLTPNTNSILEDAPSSSISEENVKIIVPNDQQFIDLDDDISIEEDSISYTISEQPITVMEPPSTTTHIPITTPPSRSSLHLTLEQSTTSSFLTKENDSDKTRLLNISTDSTCDTESNDSEHTITSMEKSNRLSDDQIDKSYENIEIQTEISDSTHSFEEITAASKSQSSANSTNHEIETISSISPTSPVILDATTSRKFQQLEQQNNSSGHTSGDETGTSSDIEIISSPNCGDSSSTNSASAYRASPLKIHDGKSNIDLIMIKKKGHTRELSDISIQSNISDDSHLSNQSETEKLLRRIHELSEVLEQRELRLVELGRQNAELHELNANIMLQLDAKQKRCENTELSSVTDEYTQRLSALEKKFQQSIRDRETMKRELDFIKSESLHKINKTDVEKIVAEKDFMIEELRQEGDKLSKQILQHSTIIKKLRTKEKEHESIIKQQKEEISDLNEETERLKRSLSAKEEVERSQIDAVHKLSSERKKLEKENAQLKSQLEDNQQRLETLKTSFEVARKELTEKTESFSDLQRKHNSLEQIECENLKIQTENEQFSAQISDLREKLKLSEAEYSSRLQKLKLENSQLLQRIEETEMRLEDEKNSASLATIPLIKQLEALQSQLENKQRLWEQQEQQIVCKLDESIEKSKAYSDNERVFKEQISNLNSRISNLEERLTSALYKSEELTNSLQQKAIEFDLLETDLRKTVKTLETEKGELRENVSELKGKIAELNEKLKQQKDQFESEKIYRQQQQEQQLENPQKARNDNLTDENLITSRDSSPTLSMGNLSLPESLGSLAWNQQDDMDCVSNSGRFCGLPTTSLMENLQSILKQRDGEVYQLQWELSRFQSERNILTGEISNLTAELENIKEKLDKNTKLEEQFGELQKEYDALLQMYGEKIEETQELQLDLQDIKEMYKLQIDELLQQQKRDKL</sequence>
<protein>
    <submittedName>
        <fullName evidence="7">Putative sequence-specific dna binding transcription factor</fullName>
    </submittedName>
</protein>
<feature type="region of interest" description="Disordered" evidence="5">
    <location>
        <begin position="308"/>
        <end position="334"/>
    </location>
</feature>
<evidence type="ECO:0000256" key="3">
    <source>
        <dbReference type="ARBA" id="ARBA00023054"/>
    </source>
</evidence>
<dbReference type="GO" id="GO:0005783">
    <property type="term" value="C:endoplasmic reticulum"/>
    <property type="evidence" value="ECO:0007669"/>
    <property type="project" value="TreeGrafter"/>
</dbReference>
<reference evidence="7" key="1">
    <citation type="journal article" date="2014" name="Insect Biochem. Mol. Biol.">
        <title>An insight into the sialome of the frog biting fly, Corethrella appendiculata.</title>
        <authorList>
            <person name="Ribeiro J.M.C."/>
            <person name="Chagas A.C."/>
            <person name="Pham V.M."/>
            <person name="Lounibos L.P."/>
            <person name="Calvo E."/>
        </authorList>
    </citation>
    <scope>NUCLEOTIDE SEQUENCE</scope>
    <source>
        <tissue evidence="7">Salivary glands</tissue>
    </source>
</reference>
<evidence type="ECO:0000256" key="2">
    <source>
        <dbReference type="ARBA" id="ARBA00023034"/>
    </source>
</evidence>
<feature type="compositionally biased region" description="Polar residues" evidence="5">
    <location>
        <begin position="965"/>
        <end position="980"/>
    </location>
</feature>
<name>U5EXF3_9DIPT</name>
<evidence type="ECO:0000256" key="4">
    <source>
        <dbReference type="SAM" id="Coils"/>
    </source>
</evidence>
<feature type="region of interest" description="Disordered" evidence="5">
    <location>
        <begin position="399"/>
        <end position="438"/>
    </location>
</feature>
<dbReference type="AlphaFoldDB" id="U5EXF3"/>
<feature type="domain" description="TATA element modulatory factor 1 TATA binding" evidence="6">
    <location>
        <begin position="1013"/>
        <end position="1119"/>
    </location>
</feature>
<feature type="coiled-coil region" evidence="4">
    <location>
        <begin position="1039"/>
        <end position="1090"/>
    </location>
</feature>
<keyword evidence="2" id="KW-0333">Golgi apparatus</keyword>
<feature type="region of interest" description="Disordered" evidence="5">
    <location>
        <begin position="46"/>
        <end position="69"/>
    </location>
</feature>
<feature type="region of interest" description="Disordered" evidence="5">
    <location>
        <begin position="945"/>
        <end position="980"/>
    </location>
</feature>
<feature type="compositionally biased region" description="Polar residues" evidence="5">
    <location>
        <begin position="128"/>
        <end position="141"/>
    </location>
</feature>
<evidence type="ECO:0000313" key="7">
    <source>
        <dbReference type="EMBL" id="JAB59771.1"/>
    </source>
</evidence>
<dbReference type="InterPro" id="IPR022091">
    <property type="entry name" value="TMF_TATA-bd"/>
</dbReference>
<feature type="region of interest" description="Disordered" evidence="5">
    <location>
        <begin position="123"/>
        <end position="173"/>
    </location>
</feature>
<dbReference type="PANTHER" id="PTHR46515">
    <property type="entry name" value="TATA ELEMENT MODULATORY FACTOR TMF1"/>
    <property type="match status" value="1"/>
</dbReference>
<feature type="coiled-coil region" evidence="4">
    <location>
        <begin position="624"/>
        <end position="943"/>
    </location>
</feature>
<feature type="non-terminal residue" evidence="7">
    <location>
        <position position="1"/>
    </location>
</feature>
<dbReference type="PANTHER" id="PTHR46515:SF1">
    <property type="entry name" value="TATA ELEMENT MODULATORY FACTOR"/>
    <property type="match status" value="1"/>
</dbReference>
<proteinExistence type="evidence at transcript level"/>
<keyword evidence="3 4" id="KW-0175">Coiled coil</keyword>
<evidence type="ECO:0000259" key="6">
    <source>
        <dbReference type="Pfam" id="PF12325"/>
    </source>
</evidence>
<feature type="compositionally biased region" description="Low complexity" evidence="5">
    <location>
        <begin position="377"/>
        <end position="386"/>
    </location>
</feature>
<feature type="compositionally biased region" description="Low complexity" evidence="5">
    <location>
        <begin position="142"/>
        <end position="159"/>
    </location>
</feature>
<dbReference type="InterPro" id="IPR052602">
    <property type="entry name" value="Growth_transcription_reg"/>
</dbReference>
<evidence type="ECO:0000256" key="5">
    <source>
        <dbReference type="SAM" id="MobiDB-lite"/>
    </source>
</evidence>
<accession>U5EXF3</accession>